<sequence length="73" mass="7939">MEASWGSFNAERGWYVSVQQPEEAEAEELSPLLSNVSELCSLPRADALRLPSSACQIRPRKGGPHRDRGDAGA</sequence>
<evidence type="ECO:0000256" key="1">
    <source>
        <dbReference type="SAM" id="MobiDB-lite"/>
    </source>
</evidence>
<dbReference type="Proteomes" id="UP000236370">
    <property type="component" value="Unassembled WGS sequence"/>
</dbReference>
<gene>
    <name evidence="2" type="ORF">CK820_G0002605</name>
</gene>
<evidence type="ECO:0000313" key="2">
    <source>
        <dbReference type="EMBL" id="PNI83701.1"/>
    </source>
</evidence>
<feature type="compositionally biased region" description="Basic and acidic residues" evidence="1">
    <location>
        <begin position="64"/>
        <end position="73"/>
    </location>
</feature>
<protein>
    <submittedName>
        <fullName evidence="2">SLC38A6 isoform 3</fullName>
    </submittedName>
</protein>
<dbReference type="EMBL" id="NBAG03000214">
    <property type="protein sequence ID" value="PNI83701.1"/>
    <property type="molecule type" value="Genomic_DNA"/>
</dbReference>
<reference evidence="2 3" key="1">
    <citation type="submission" date="2017-12" db="EMBL/GenBank/DDBJ databases">
        <title>High-resolution comparative analysis of great ape genomes.</title>
        <authorList>
            <person name="Pollen A."/>
            <person name="Hastie A."/>
            <person name="Hormozdiari F."/>
            <person name="Dougherty M."/>
            <person name="Liu R."/>
            <person name="Chaisson M."/>
            <person name="Hoppe E."/>
            <person name="Hill C."/>
            <person name="Pang A."/>
            <person name="Hillier L."/>
            <person name="Baker C."/>
            <person name="Armstrong J."/>
            <person name="Shendure J."/>
            <person name="Paten B."/>
            <person name="Wilson R."/>
            <person name="Chao H."/>
            <person name="Schneider V."/>
            <person name="Ventura M."/>
            <person name="Kronenberg Z."/>
            <person name="Murali S."/>
            <person name="Gordon D."/>
            <person name="Cantsilieris S."/>
            <person name="Munson K."/>
            <person name="Nelson B."/>
            <person name="Raja A."/>
            <person name="Underwood J."/>
            <person name="Diekhans M."/>
            <person name="Fiddes I."/>
            <person name="Haussler D."/>
            <person name="Eichler E."/>
        </authorList>
    </citation>
    <scope>NUCLEOTIDE SEQUENCE [LARGE SCALE GENOMIC DNA]</scope>
    <source>
        <strain evidence="2">Yerkes chimp pedigree #C0471</strain>
    </source>
</reference>
<feature type="region of interest" description="Disordered" evidence="1">
    <location>
        <begin position="53"/>
        <end position="73"/>
    </location>
</feature>
<proteinExistence type="predicted"/>
<accession>A0A2J8PI70</accession>
<organism evidence="2 3">
    <name type="scientific">Pan troglodytes</name>
    <name type="common">Chimpanzee</name>
    <dbReference type="NCBI Taxonomy" id="9598"/>
    <lineage>
        <taxon>Eukaryota</taxon>
        <taxon>Metazoa</taxon>
        <taxon>Chordata</taxon>
        <taxon>Craniata</taxon>
        <taxon>Vertebrata</taxon>
        <taxon>Euteleostomi</taxon>
        <taxon>Mammalia</taxon>
        <taxon>Eutheria</taxon>
        <taxon>Euarchontoglires</taxon>
        <taxon>Primates</taxon>
        <taxon>Haplorrhini</taxon>
        <taxon>Catarrhini</taxon>
        <taxon>Hominidae</taxon>
        <taxon>Pan</taxon>
    </lineage>
</organism>
<evidence type="ECO:0000313" key="3">
    <source>
        <dbReference type="Proteomes" id="UP000236370"/>
    </source>
</evidence>
<dbReference type="AlphaFoldDB" id="A0A2J8PI70"/>
<name>A0A2J8PI70_PANTR</name>
<comment type="caution">
    <text evidence="2">The sequence shown here is derived from an EMBL/GenBank/DDBJ whole genome shotgun (WGS) entry which is preliminary data.</text>
</comment>